<dbReference type="OrthoDB" id="290122at2"/>
<dbReference type="EMBL" id="FQUG01000005">
    <property type="protein sequence ID" value="SHE93153.1"/>
    <property type="molecule type" value="Genomic_DNA"/>
</dbReference>
<evidence type="ECO:0000313" key="6">
    <source>
        <dbReference type="EMBL" id="SHE93153.1"/>
    </source>
</evidence>
<accession>A0A1M4XIL4</accession>
<feature type="chain" id="PRO_5012702647" evidence="4">
    <location>
        <begin position="32"/>
        <end position="445"/>
    </location>
</feature>
<evidence type="ECO:0000256" key="3">
    <source>
        <dbReference type="SAM" id="MobiDB-lite"/>
    </source>
</evidence>
<evidence type="ECO:0000256" key="2">
    <source>
        <dbReference type="ARBA" id="ARBA00023136"/>
    </source>
</evidence>
<dbReference type="STRING" id="1123243.SAMN02745190_01495"/>
<dbReference type="Gene3D" id="2.40.160.50">
    <property type="entry name" value="membrane protein fhac: a member of the omp85/tpsb transporter family"/>
    <property type="match status" value="1"/>
</dbReference>
<keyword evidence="2" id="KW-0472">Membrane</keyword>
<dbReference type="GO" id="GO:0046819">
    <property type="term" value="P:protein secretion by the type V secretion system"/>
    <property type="evidence" value="ECO:0007669"/>
    <property type="project" value="TreeGrafter"/>
</dbReference>
<reference evidence="6 7" key="1">
    <citation type="submission" date="2016-11" db="EMBL/GenBank/DDBJ databases">
        <authorList>
            <person name="Jaros S."/>
            <person name="Januszkiewicz K."/>
            <person name="Wedrychowicz H."/>
        </authorList>
    </citation>
    <scope>NUCLEOTIDE SEQUENCE [LARGE SCALE GENOMIC DNA]</scope>
    <source>
        <strain evidence="6 7">DSM 10502</strain>
    </source>
</reference>
<dbReference type="RefSeq" id="WP_072935595.1">
    <property type="nucleotide sequence ID" value="NZ_FQUG01000005.1"/>
</dbReference>
<proteinExistence type="predicted"/>
<dbReference type="Pfam" id="PF01103">
    <property type="entry name" value="Omp85"/>
    <property type="match status" value="1"/>
</dbReference>
<keyword evidence="4" id="KW-0732">Signal</keyword>
<name>A0A1M4XIL4_9FIRM</name>
<dbReference type="Proteomes" id="UP000184404">
    <property type="component" value="Unassembled WGS sequence"/>
</dbReference>
<dbReference type="PANTHER" id="PTHR34597">
    <property type="entry name" value="SLR1661 PROTEIN"/>
    <property type="match status" value="1"/>
</dbReference>
<feature type="region of interest" description="Disordered" evidence="3">
    <location>
        <begin position="75"/>
        <end position="119"/>
    </location>
</feature>
<dbReference type="InterPro" id="IPR051544">
    <property type="entry name" value="TPS_OM_transporter"/>
</dbReference>
<gene>
    <name evidence="6" type="ORF">SAMN02745190_01495</name>
</gene>
<organism evidence="6 7">
    <name type="scientific">Schwartzia succinivorans DSM 10502</name>
    <dbReference type="NCBI Taxonomy" id="1123243"/>
    <lineage>
        <taxon>Bacteria</taxon>
        <taxon>Bacillati</taxon>
        <taxon>Bacillota</taxon>
        <taxon>Negativicutes</taxon>
        <taxon>Selenomonadales</taxon>
        <taxon>Selenomonadaceae</taxon>
        <taxon>Schwartzia</taxon>
    </lineage>
</organism>
<feature type="compositionally biased region" description="Polar residues" evidence="3">
    <location>
        <begin position="93"/>
        <end position="106"/>
    </location>
</feature>
<protein>
    <submittedName>
        <fullName evidence="6">Surface antigen</fullName>
    </submittedName>
</protein>
<evidence type="ECO:0000256" key="4">
    <source>
        <dbReference type="SAM" id="SignalP"/>
    </source>
</evidence>
<dbReference type="AlphaFoldDB" id="A0A1M4XIL4"/>
<evidence type="ECO:0000259" key="5">
    <source>
        <dbReference type="Pfam" id="PF01103"/>
    </source>
</evidence>
<keyword evidence="7" id="KW-1185">Reference proteome</keyword>
<feature type="domain" description="Bacterial surface antigen (D15)" evidence="5">
    <location>
        <begin position="283"/>
        <end position="426"/>
    </location>
</feature>
<evidence type="ECO:0000256" key="1">
    <source>
        <dbReference type="ARBA" id="ARBA00004370"/>
    </source>
</evidence>
<sequence>MKTKAKYYMKKIPAALAAFMLLSGVSDTALAAGPPTPEYIMDLTIAGTGAGDRSGIQLFRTRYMLEFARLREQIGKDRAMRRMQQKPEGTKPPSASVNSGTPSGSMPPNRPKPPKSETFTLHVDNAGFSDSTGMMREGVIYTNRSLSGNKDRLTMEWFRAQGFDTGALEYCLPLDKKGSSADFVFISSANNLVYGAMRARDVNGHSKAAVVTLRTPVMSTRDLRTEAGLQYFYGRMSTDMGKVFPAMGLFRKTVLDTQYHRWSPYIAVTHYTDSTVLYHKHSLVLGNESTLSFGHRHYIKYELNAFYEKDYEHGQKLKARFDGQLTNRRQMSSMERFYLGGMNSVRGYKESMLHGDEGFAASVEYSVPVEKSRHLSAFTFVDGGRIYGTAMGNSDNSTMLSTGVGLTYSNKGLIASVSLGVPLKRDIVDEKVPPTRLNFMMHWVF</sequence>
<comment type="subcellular location">
    <subcellularLocation>
        <location evidence="1">Membrane</location>
    </subcellularLocation>
</comment>
<dbReference type="InterPro" id="IPR000184">
    <property type="entry name" value="Bac_surfAg_D15"/>
</dbReference>
<dbReference type="PANTHER" id="PTHR34597:SF1">
    <property type="entry name" value="HEME_HEMOPEXIN TRANSPORTER PROTEIN HUXB"/>
    <property type="match status" value="1"/>
</dbReference>
<evidence type="ECO:0000313" key="7">
    <source>
        <dbReference type="Proteomes" id="UP000184404"/>
    </source>
</evidence>
<dbReference type="GO" id="GO:0008320">
    <property type="term" value="F:protein transmembrane transporter activity"/>
    <property type="evidence" value="ECO:0007669"/>
    <property type="project" value="TreeGrafter"/>
</dbReference>
<feature type="signal peptide" evidence="4">
    <location>
        <begin position="1"/>
        <end position="31"/>
    </location>
</feature>
<dbReference type="GO" id="GO:0098046">
    <property type="term" value="C:type V protein secretion system complex"/>
    <property type="evidence" value="ECO:0007669"/>
    <property type="project" value="TreeGrafter"/>
</dbReference>